<gene>
    <name evidence="2" type="ORF">KGM_207905</name>
</gene>
<feature type="chain" id="PRO_5012781280" evidence="1">
    <location>
        <begin position="19"/>
        <end position="255"/>
    </location>
</feature>
<evidence type="ECO:0000313" key="2">
    <source>
        <dbReference type="EMBL" id="OWR52403.1"/>
    </source>
</evidence>
<dbReference type="InParanoid" id="A0A212FFA6"/>
<reference evidence="2 3" key="1">
    <citation type="journal article" date="2011" name="Cell">
        <title>The monarch butterfly genome yields insights into long-distance migration.</title>
        <authorList>
            <person name="Zhan S."/>
            <person name="Merlin C."/>
            <person name="Boore J.L."/>
            <person name="Reppert S.M."/>
        </authorList>
    </citation>
    <scope>NUCLEOTIDE SEQUENCE [LARGE SCALE GENOMIC DNA]</scope>
    <source>
        <strain evidence="2">F-2</strain>
    </source>
</reference>
<dbReference type="Proteomes" id="UP000007151">
    <property type="component" value="Unassembled WGS sequence"/>
</dbReference>
<dbReference type="PANTHER" id="PTHR11008:SF32">
    <property type="entry name" value="CIRCADIAN CLOCK-CONTROLLED PROTEIN DAYWAKE-RELATED"/>
    <property type="match status" value="1"/>
</dbReference>
<accession>A0A212FFA6</accession>
<feature type="signal peptide" evidence="1">
    <location>
        <begin position="1"/>
        <end position="18"/>
    </location>
</feature>
<dbReference type="EMBL" id="AGBW02008845">
    <property type="protein sequence ID" value="OWR52403.1"/>
    <property type="molecule type" value="Genomic_DNA"/>
</dbReference>
<dbReference type="AlphaFoldDB" id="A0A212FFA6"/>
<dbReference type="Pfam" id="PF06585">
    <property type="entry name" value="JHBP"/>
    <property type="match status" value="1"/>
</dbReference>
<dbReference type="KEGG" id="dpl:KGM_207905"/>
<protein>
    <submittedName>
        <fullName evidence="2">Juvenile hormone binding protein an-0921</fullName>
    </submittedName>
</protein>
<proteinExistence type="predicted"/>
<dbReference type="Gene3D" id="3.15.10.30">
    <property type="entry name" value="Haemolymph juvenile hormone binding protein"/>
    <property type="match status" value="1"/>
</dbReference>
<dbReference type="InterPro" id="IPR010562">
    <property type="entry name" value="Haemolymph_juvenile_hormone-bd"/>
</dbReference>
<keyword evidence="1" id="KW-0732">Signal</keyword>
<dbReference type="eggNOG" id="ENOG502T76Z">
    <property type="taxonomic scope" value="Eukaryota"/>
</dbReference>
<name>A0A212FFA6_DANPL</name>
<evidence type="ECO:0000256" key="1">
    <source>
        <dbReference type="SAM" id="SignalP"/>
    </source>
</evidence>
<organism evidence="2 3">
    <name type="scientific">Danaus plexippus plexippus</name>
    <dbReference type="NCBI Taxonomy" id="278856"/>
    <lineage>
        <taxon>Eukaryota</taxon>
        <taxon>Metazoa</taxon>
        <taxon>Ecdysozoa</taxon>
        <taxon>Arthropoda</taxon>
        <taxon>Hexapoda</taxon>
        <taxon>Insecta</taxon>
        <taxon>Pterygota</taxon>
        <taxon>Neoptera</taxon>
        <taxon>Endopterygota</taxon>
        <taxon>Lepidoptera</taxon>
        <taxon>Glossata</taxon>
        <taxon>Ditrysia</taxon>
        <taxon>Papilionoidea</taxon>
        <taxon>Nymphalidae</taxon>
        <taxon>Danainae</taxon>
        <taxon>Danaini</taxon>
        <taxon>Danaina</taxon>
        <taxon>Danaus</taxon>
        <taxon>Danaus</taxon>
    </lineage>
</organism>
<dbReference type="GO" id="GO:0005615">
    <property type="term" value="C:extracellular space"/>
    <property type="evidence" value="ECO:0007669"/>
    <property type="project" value="TreeGrafter"/>
</dbReference>
<sequence length="255" mass="28563">MFFLKIAFLLNTLCLYRAAFVDTLPKCDYKDDECLKKLLEKTILDVAKTGIPEYDVPPVDPLQLSNVSLTVLDSLALTITDGTVKGIKGCNINSFHVDFEKHAGSQSVTCDLTIKGHFKLSGSSPTLQGFFGSSSIGGDGKAKVKLEKVTLNVDFPLHLVKKDDGETYLKFDFKDVKYTYDIGNALFAAEKIIIGKEDISALVVSYMNDNWRSVLKTFGKVFVDKSMEYYFNFVTRIFDQISTKHFFTNDLSSYV</sequence>
<keyword evidence="3" id="KW-1185">Reference proteome</keyword>
<dbReference type="PANTHER" id="PTHR11008">
    <property type="entry name" value="PROTEIN TAKEOUT-LIKE PROTEIN"/>
    <property type="match status" value="1"/>
</dbReference>
<dbReference type="SMART" id="SM00700">
    <property type="entry name" value="JHBP"/>
    <property type="match status" value="1"/>
</dbReference>
<evidence type="ECO:0000313" key="3">
    <source>
        <dbReference type="Proteomes" id="UP000007151"/>
    </source>
</evidence>
<comment type="caution">
    <text evidence="2">The sequence shown here is derived from an EMBL/GenBank/DDBJ whole genome shotgun (WGS) entry which is preliminary data.</text>
</comment>
<dbReference type="InterPro" id="IPR038606">
    <property type="entry name" value="To_sf"/>
</dbReference>